<accession>A0ABP8QHT2</accession>
<keyword evidence="3" id="KW-1185">Reference proteome</keyword>
<feature type="region of interest" description="Disordered" evidence="1">
    <location>
        <begin position="123"/>
        <end position="245"/>
    </location>
</feature>
<feature type="region of interest" description="Disordered" evidence="1">
    <location>
        <begin position="57"/>
        <end position="107"/>
    </location>
</feature>
<evidence type="ECO:0000313" key="3">
    <source>
        <dbReference type="Proteomes" id="UP001501243"/>
    </source>
</evidence>
<feature type="compositionally biased region" description="Low complexity" evidence="1">
    <location>
        <begin position="182"/>
        <end position="206"/>
    </location>
</feature>
<dbReference type="EMBL" id="BAABGQ010000006">
    <property type="protein sequence ID" value="GAA4501984.1"/>
    <property type="molecule type" value="Genomic_DNA"/>
</dbReference>
<dbReference type="Proteomes" id="UP001501243">
    <property type="component" value="Unassembled WGS sequence"/>
</dbReference>
<feature type="compositionally biased region" description="Polar residues" evidence="1">
    <location>
        <begin position="69"/>
        <end position="78"/>
    </location>
</feature>
<name>A0ABP8QHT2_9BACT</name>
<dbReference type="RefSeq" id="WP_208130126.1">
    <property type="nucleotide sequence ID" value="NZ_BAABGQ010000006.1"/>
</dbReference>
<evidence type="ECO:0000313" key="2">
    <source>
        <dbReference type="EMBL" id="GAA4501984.1"/>
    </source>
</evidence>
<reference evidence="3" key="1">
    <citation type="journal article" date="2019" name="Int. J. Syst. Evol. Microbiol.">
        <title>The Global Catalogue of Microorganisms (GCM) 10K type strain sequencing project: providing services to taxonomists for standard genome sequencing and annotation.</title>
        <authorList>
            <consortium name="The Broad Institute Genomics Platform"/>
            <consortium name="The Broad Institute Genome Sequencing Center for Infectious Disease"/>
            <person name="Wu L."/>
            <person name="Ma J."/>
        </authorList>
    </citation>
    <scope>NUCLEOTIDE SEQUENCE [LARGE SCALE GENOMIC DNA]</scope>
    <source>
        <strain evidence="3">JCM 17841</strain>
    </source>
</reference>
<dbReference type="PROSITE" id="PS51257">
    <property type="entry name" value="PROKAR_LIPOPROTEIN"/>
    <property type="match status" value="1"/>
</dbReference>
<feature type="compositionally biased region" description="Pro residues" evidence="1">
    <location>
        <begin position="235"/>
        <end position="245"/>
    </location>
</feature>
<gene>
    <name evidence="2" type="ORF">GCM10023172_24620</name>
</gene>
<feature type="compositionally biased region" description="Pro residues" evidence="1">
    <location>
        <begin position="207"/>
        <end position="218"/>
    </location>
</feature>
<evidence type="ECO:0000256" key="1">
    <source>
        <dbReference type="SAM" id="MobiDB-lite"/>
    </source>
</evidence>
<organism evidence="2 3">
    <name type="scientific">Hymenobacter ginsengisoli</name>
    <dbReference type="NCBI Taxonomy" id="1051626"/>
    <lineage>
        <taxon>Bacteria</taxon>
        <taxon>Pseudomonadati</taxon>
        <taxon>Bacteroidota</taxon>
        <taxon>Cytophagia</taxon>
        <taxon>Cytophagales</taxon>
        <taxon>Hymenobacteraceae</taxon>
        <taxon>Hymenobacter</taxon>
    </lineage>
</organism>
<comment type="caution">
    <text evidence="2">The sequence shown here is derived from an EMBL/GenBank/DDBJ whole genome shotgun (WGS) entry which is preliminary data.</text>
</comment>
<sequence>MKFLATLFFRVAVLPLLLLGLLSGCAVYDSIFHPHRLPTPKMDAVTKAKIKAAEKARHKGLSLKAADDSGTNATNTDASGDPSAPSVPGGGADEKKKTMSYSDLPEGTRIKYDKQGLVRKSFLDRRANNGRKLHHYDTRPLTPREASRENRKIRKKGHTDGHGGGGGAAPRHPAPAPDRAPDTSPDAIPLAPAEVAPAPKAKSAAPKPDPTQPAPAPASKPEKAKKKASKVLVPKPDPTQPAPRQ</sequence>
<proteinExistence type="predicted"/>
<protein>
    <submittedName>
        <fullName evidence="2">Uncharacterized protein</fullName>
    </submittedName>
</protein>